<sequence>MAKVLVTGVSGYIGCHVSQHLLSLGFKVTGTVRSAAKAEQVRASLAALLQPAQRENLSFAIVDDIAVEGAFDSAVRDGGFEFVVHTASPFTYAIQDPQRDLIDPAVNGTTGVLKSVLKYGGSVKRIVVTSSMAAIRNTPTANPDGLSELDWNNAAIKAFNEMGAETPAGIAYSASKTLAEKAAWAFLEQNKCAFDLVTINPPFVFGPPIHPCSAPENLNTSVKLIWDMYVGAIKEVNPALAAGCVDVRDVARAHALALSNPEAGGQRFITSSGPYTQTLVRQVLQKRFPGRSYATGELAAVPVAELNAKSKRVLGMGEYIGLEESIVDTVNACIDRFGDVKSVL</sequence>
<dbReference type="Pfam" id="PF01370">
    <property type="entry name" value="Epimerase"/>
    <property type="match status" value="1"/>
</dbReference>
<reference evidence="4 5" key="1">
    <citation type="journal article" date="2019" name="Sci. Rep.">
        <title>Comparative genomics of chytrid fungi reveal insights into the obligate biotrophic and pathogenic lifestyle of Synchytrium endobioticum.</title>
        <authorList>
            <person name="van de Vossenberg B.T.L.H."/>
            <person name="Warris S."/>
            <person name="Nguyen H.D.T."/>
            <person name="van Gent-Pelzer M.P.E."/>
            <person name="Joly D.L."/>
            <person name="van de Geest H.C."/>
            <person name="Bonants P.J.M."/>
            <person name="Smith D.S."/>
            <person name="Levesque C.A."/>
            <person name="van der Lee T.A.J."/>
        </authorList>
    </citation>
    <scope>NUCLEOTIDE SEQUENCE [LARGE SCALE GENOMIC DNA]</scope>
    <source>
        <strain evidence="4 5">CBS 675.73</strain>
    </source>
</reference>
<protein>
    <recommendedName>
        <fullName evidence="3">NAD-dependent epimerase/dehydratase domain-containing protein</fullName>
    </recommendedName>
</protein>
<gene>
    <name evidence="4" type="ORF">CcCBS67573_g08551</name>
</gene>
<feature type="domain" description="NAD-dependent epimerase/dehydratase" evidence="3">
    <location>
        <begin position="4"/>
        <end position="266"/>
    </location>
</feature>
<dbReference type="PANTHER" id="PTHR10366">
    <property type="entry name" value="NAD DEPENDENT EPIMERASE/DEHYDRATASE"/>
    <property type="match status" value="1"/>
</dbReference>
<comment type="caution">
    <text evidence="4">The sequence shown here is derived from an EMBL/GenBank/DDBJ whole genome shotgun (WGS) entry which is preliminary data.</text>
</comment>
<dbReference type="SUPFAM" id="SSF51735">
    <property type="entry name" value="NAD(P)-binding Rossmann-fold domains"/>
    <property type="match status" value="1"/>
</dbReference>
<dbReference type="InterPro" id="IPR036291">
    <property type="entry name" value="NAD(P)-bd_dom_sf"/>
</dbReference>
<dbReference type="STRING" id="246404.A0A507EI17"/>
<dbReference type="EMBL" id="QEAP01000577">
    <property type="protein sequence ID" value="TPX63889.1"/>
    <property type="molecule type" value="Genomic_DNA"/>
</dbReference>
<dbReference type="PANTHER" id="PTHR10366:SF564">
    <property type="entry name" value="STEROL-4-ALPHA-CARBOXYLATE 3-DEHYDROGENASE, DECARBOXYLATING"/>
    <property type="match status" value="1"/>
</dbReference>
<dbReference type="OrthoDB" id="2735536at2759"/>
<proteinExistence type="inferred from homology"/>
<evidence type="ECO:0000313" key="5">
    <source>
        <dbReference type="Proteomes" id="UP000320333"/>
    </source>
</evidence>
<dbReference type="GO" id="GO:0016616">
    <property type="term" value="F:oxidoreductase activity, acting on the CH-OH group of donors, NAD or NADP as acceptor"/>
    <property type="evidence" value="ECO:0007669"/>
    <property type="project" value="TreeGrafter"/>
</dbReference>
<keyword evidence="5" id="KW-1185">Reference proteome</keyword>
<name>A0A507EI17_9FUNG</name>
<evidence type="ECO:0000313" key="4">
    <source>
        <dbReference type="EMBL" id="TPX63889.1"/>
    </source>
</evidence>
<organism evidence="4 5">
    <name type="scientific">Chytriomyces confervae</name>
    <dbReference type="NCBI Taxonomy" id="246404"/>
    <lineage>
        <taxon>Eukaryota</taxon>
        <taxon>Fungi</taxon>
        <taxon>Fungi incertae sedis</taxon>
        <taxon>Chytridiomycota</taxon>
        <taxon>Chytridiomycota incertae sedis</taxon>
        <taxon>Chytridiomycetes</taxon>
        <taxon>Chytridiales</taxon>
        <taxon>Chytriomycetaceae</taxon>
        <taxon>Chytriomyces</taxon>
    </lineage>
</organism>
<dbReference type="Proteomes" id="UP000320333">
    <property type="component" value="Unassembled WGS sequence"/>
</dbReference>
<keyword evidence="1" id="KW-0560">Oxidoreductase</keyword>
<evidence type="ECO:0000256" key="2">
    <source>
        <dbReference type="ARBA" id="ARBA00023445"/>
    </source>
</evidence>
<evidence type="ECO:0000259" key="3">
    <source>
        <dbReference type="Pfam" id="PF01370"/>
    </source>
</evidence>
<evidence type="ECO:0000256" key="1">
    <source>
        <dbReference type="ARBA" id="ARBA00023002"/>
    </source>
</evidence>
<dbReference type="InterPro" id="IPR050425">
    <property type="entry name" value="NAD(P)_dehydrat-like"/>
</dbReference>
<comment type="similarity">
    <text evidence="2">Belongs to the NAD(P)-dependent epimerase/dehydratase family. Dihydroflavonol-4-reductase subfamily.</text>
</comment>
<dbReference type="CDD" id="cd05227">
    <property type="entry name" value="AR_SDR_e"/>
    <property type="match status" value="1"/>
</dbReference>
<dbReference type="AlphaFoldDB" id="A0A507EI17"/>
<accession>A0A507EI17</accession>
<dbReference type="InterPro" id="IPR001509">
    <property type="entry name" value="Epimerase_deHydtase"/>
</dbReference>
<dbReference type="Gene3D" id="3.40.50.720">
    <property type="entry name" value="NAD(P)-binding Rossmann-like Domain"/>
    <property type="match status" value="1"/>
</dbReference>